<accession>A0A7W9YCV2</accession>
<evidence type="ECO:0000256" key="1">
    <source>
        <dbReference type="SAM" id="MobiDB-lite"/>
    </source>
</evidence>
<reference evidence="2 3" key="1">
    <citation type="submission" date="2020-08" db="EMBL/GenBank/DDBJ databases">
        <title>Genomic Encyclopedia of Type Strains, Phase IV (KMG-IV): sequencing the most valuable type-strain genomes for metagenomic binning, comparative biology and taxonomic classification.</title>
        <authorList>
            <person name="Goeker M."/>
        </authorList>
    </citation>
    <scope>NUCLEOTIDE SEQUENCE [LARGE SCALE GENOMIC DNA]</scope>
    <source>
        <strain evidence="2 3">DSM 100734</strain>
    </source>
</reference>
<comment type="caution">
    <text evidence="2">The sequence shown here is derived from an EMBL/GenBank/DDBJ whole genome shotgun (WGS) entry which is preliminary data.</text>
</comment>
<proteinExistence type="predicted"/>
<evidence type="ECO:0000313" key="3">
    <source>
        <dbReference type="Proteomes" id="UP000547879"/>
    </source>
</evidence>
<dbReference type="EMBL" id="JACHEG010000016">
    <property type="protein sequence ID" value="MBB6166235.1"/>
    <property type="molecule type" value="Genomic_DNA"/>
</dbReference>
<evidence type="ECO:0008006" key="4">
    <source>
        <dbReference type="Google" id="ProtNLM"/>
    </source>
</evidence>
<name>A0A7W9YCV2_9HYPH</name>
<organism evidence="2 3">
    <name type="scientific">Rhizobium wenxiniae</name>
    <dbReference type="NCBI Taxonomy" id="1737357"/>
    <lineage>
        <taxon>Bacteria</taxon>
        <taxon>Pseudomonadati</taxon>
        <taxon>Pseudomonadota</taxon>
        <taxon>Alphaproteobacteria</taxon>
        <taxon>Hyphomicrobiales</taxon>
        <taxon>Rhizobiaceae</taxon>
        <taxon>Rhizobium/Agrobacterium group</taxon>
        <taxon>Rhizobium</taxon>
    </lineage>
</organism>
<gene>
    <name evidence="2" type="ORF">HNQ72_006086</name>
</gene>
<dbReference type="InterPro" id="IPR021327">
    <property type="entry name" value="DUF2934"/>
</dbReference>
<sequence length="56" mass="6797">MENDREEWIARRAYELWEQAGQPESQEHEHWAQASAEWESRPNASEPERPSWDEDE</sequence>
<dbReference type="Proteomes" id="UP000547879">
    <property type="component" value="Unassembled WGS sequence"/>
</dbReference>
<feature type="compositionally biased region" description="Basic and acidic residues" evidence="1">
    <location>
        <begin position="46"/>
        <end position="56"/>
    </location>
</feature>
<dbReference type="Pfam" id="PF11154">
    <property type="entry name" value="DUF2934"/>
    <property type="match status" value="1"/>
</dbReference>
<dbReference type="AlphaFoldDB" id="A0A7W9YCV2"/>
<keyword evidence="3" id="KW-1185">Reference proteome</keyword>
<feature type="region of interest" description="Disordered" evidence="1">
    <location>
        <begin position="19"/>
        <end position="56"/>
    </location>
</feature>
<dbReference type="RefSeq" id="WP_183998158.1">
    <property type="nucleotide sequence ID" value="NZ_BMHW01000018.1"/>
</dbReference>
<protein>
    <recommendedName>
        <fullName evidence="4">DUF2934 domain-containing protein</fullName>
    </recommendedName>
</protein>
<evidence type="ECO:0000313" key="2">
    <source>
        <dbReference type="EMBL" id="MBB6166235.1"/>
    </source>
</evidence>